<proteinExistence type="predicted"/>
<dbReference type="EMBL" id="JARAKH010000714">
    <property type="protein sequence ID" value="KAK8374007.1"/>
    <property type="molecule type" value="Genomic_DNA"/>
</dbReference>
<dbReference type="InterPro" id="IPR012337">
    <property type="entry name" value="RNaseH-like_sf"/>
</dbReference>
<comment type="caution">
    <text evidence="2">The sequence shown here is derived from an EMBL/GenBank/DDBJ whole genome shotgun (WGS) entry which is preliminary data.</text>
</comment>
<organism evidence="2 3">
    <name type="scientific">Scylla paramamosain</name>
    <name type="common">Mud crab</name>
    <dbReference type="NCBI Taxonomy" id="85552"/>
    <lineage>
        <taxon>Eukaryota</taxon>
        <taxon>Metazoa</taxon>
        <taxon>Ecdysozoa</taxon>
        <taxon>Arthropoda</taxon>
        <taxon>Crustacea</taxon>
        <taxon>Multicrustacea</taxon>
        <taxon>Malacostraca</taxon>
        <taxon>Eumalacostraca</taxon>
        <taxon>Eucarida</taxon>
        <taxon>Decapoda</taxon>
        <taxon>Pleocyemata</taxon>
        <taxon>Brachyura</taxon>
        <taxon>Eubrachyura</taxon>
        <taxon>Portunoidea</taxon>
        <taxon>Portunidae</taxon>
        <taxon>Portuninae</taxon>
        <taxon>Scylla</taxon>
    </lineage>
</organism>
<dbReference type="GO" id="GO:0015074">
    <property type="term" value="P:DNA integration"/>
    <property type="evidence" value="ECO:0007669"/>
    <property type="project" value="InterPro"/>
</dbReference>
<accession>A0AAW0SGZ4</accession>
<feature type="non-terminal residue" evidence="2">
    <location>
        <position position="1"/>
    </location>
</feature>
<dbReference type="PANTHER" id="PTHR37984:SF15">
    <property type="entry name" value="INTEGRASE CATALYTIC DOMAIN-CONTAINING PROTEIN"/>
    <property type="match status" value="1"/>
</dbReference>
<dbReference type="SUPFAM" id="SSF53098">
    <property type="entry name" value="Ribonuclease H-like"/>
    <property type="match status" value="1"/>
</dbReference>
<name>A0AAW0SGZ4_SCYPA</name>
<dbReference type="InterPro" id="IPR001584">
    <property type="entry name" value="Integrase_cat-core"/>
</dbReference>
<dbReference type="PANTHER" id="PTHR37984">
    <property type="entry name" value="PROTEIN CBG26694"/>
    <property type="match status" value="1"/>
</dbReference>
<evidence type="ECO:0000313" key="2">
    <source>
        <dbReference type="EMBL" id="KAK8374007.1"/>
    </source>
</evidence>
<evidence type="ECO:0000259" key="1">
    <source>
        <dbReference type="PROSITE" id="PS50994"/>
    </source>
</evidence>
<dbReference type="InterPro" id="IPR050951">
    <property type="entry name" value="Retrovirus_Pol_polyprotein"/>
</dbReference>
<dbReference type="AlphaFoldDB" id="A0AAW0SGZ4"/>
<dbReference type="PROSITE" id="PS50994">
    <property type="entry name" value="INTEGRASE"/>
    <property type="match status" value="1"/>
</dbReference>
<gene>
    <name evidence="2" type="ORF">O3P69_012438</name>
</gene>
<reference evidence="2 3" key="1">
    <citation type="submission" date="2023-03" db="EMBL/GenBank/DDBJ databases">
        <title>High-quality genome of Scylla paramamosain provides insights in environmental adaptation.</title>
        <authorList>
            <person name="Zhang L."/>
        </authorList>
    </citation>
    <scope>NUCLEOTIDE SEQUENCE [LARGE SCALE GENOMIC DNA]</scope>
    <source>
        <strain evidence="2">LZ_2023a</strain>
        <tissue evidence="2">Muscle</tissue>
    </source>
</reference>
<dbReference type="InterPro" id="IPR036397">
    <property type="entry name" value="RNaseH_sf"/>
</dbReference>
<evidence type="ECO:0000313" key="3">
    <source>
        <dbReference type="Proteomes" id="UP001487740"/>
    </source>
</evidence>
<protein>
    <recommendedName>
        <fullName evidence="1">Integrase catalytic domain-containing protein</fullName>
    </recommendedName>
</protein>
<feature type="non-terminal residue" evidence="2">
    <location>
        <position position="66"/>
    </location>
</feature>
<dbReference type="GO" id="GO:0003676">
    <property type="term" value="F:nucleic acid binding"/>
    <property type="evidence" value="ECO:0007669"/>
    <property type="project" value="InterPro"/>
</dbReference>
<dbReference type="Gene3D" id="3.30.420.10">
    <property type="entry name" value="Ribonuclease H-like superfamily/Ribonuclease H"/>
    <property type="match status" value="1"/>
</dbReference>
<dbReference type="Proteomes" id="UP001487740">
    <property type="component" value="Unassembled WGS sequence"/>
</dbReference>
<keyword evidence="3" id="KW-1185">Reference proteome</keyword>
<feature type="domain" description="Integrase catalytic" evidence="1">
    <location>
        <begin position="1"/>
        <end position="66"/>
    </location>
</feature>
<sequence length="66" mass="7783">YWKYLVSQVLTRFGVPGELYSDQGHEFESRVFRECCRLLGIHKTRTTPLRLQSDGIVERFNVTIVH</sequence>